<dbReference type="InterPro" id="IPR055396">
    <property type="entry name" value="DUF7088"/>
</dbReference>
<evidence type="ECO:0000313" key="4">
    <source>
        <dbReference type="EMBL" id="HJD41011.1"/>
    </source>
</evidence>
<evidence type="ECO:0000313" key="5">
    <source>
        <dbReference type="Proteomes" id="UP000823850"/>
    </source>
</evidence>
<organism evidence="4 5">
    <name type="scientific">Candidatus Blautia stercoripullorum</name>
    <dbReference type="NCBI Taxonomy" id="2838502"/>
    <lineage>
        <taxon>Bacteria</taxon>
        <taxon>Bacillati</taxon>
        <taxon>Bacillota</taxon>
        <taxon>Clostridia</taxon>
        <taxon>Lachnospirales</taxon>
        <taxon>Lachnospiraceae</taxon>
        <taxon>Blautia</taxon>
    </lineage>
</organism>
<keyword evidence="1" id="KW-0472">Membrane</keyword>
<reference evidence="4" key="2">
    <citation type="submission" date="2021-04" db="EMBL/GenBank/DDBJ databases">
        <authorList>
            <person name="Gilroy R."/>
        </authorList>
    </citation>
    <scope>NUCLEOTIDE SEQUENCE</scope>
    <source>
        <strain evidence="4">ChiW19-6364</strain>
    </source>
</reference>
<protein>
    <submittedName>
        <fullName evidence="4">GldG family protein</fullName>
    </submittedName>
</protein>
<feature type="transmembrane region" description="Helical" evidence="1">
    <location>
        <begin position="479"/>
        <end position="502"/>
    </location>
</feature>
<evidence type="ECO:0000256" key="1">
    <source>
        <dbReference type="SAM" id="Phobius"/>
    </source>
</evidence>
<dbReference type="AlphaFoldDB" id="A0A9D2U4K4"/>
<comment type="caution">
    <text evidence="4">The sequence shown here is derived from an EMBL/GenBank/DDBJ whole genome shotgun (WGS) entry which is preliminary data.</text>
</comment>
<reference evidence="4" key="1">
    <citation type="journal article" date="2021" name="PeerJ">
        <title>Extensive microbial diversity within the chicken gut microbiome revealed by metagenomics and culture.</title>
        <authorList>
            <person name="Gilroy R."/>
            <person name="Ravi A."/>
            <person name="Getino M."/>
            <person name="Pursley I."/>
            <person name="Horton D.L."/>
            <person name="Alikhan N.F."/>
            <person name="Baker D."/>
            <person name="Gharbi K."/>
            <person name="Hall N."/>
            <person name="Watson M."/>
            <person name="Adriaenssens E.M."/>
            <person name="Foster-Nyarko E."/>
            <person name="Jarju S."/>
            <person name="Secka A."/>
            <person name="Antonio M."/>
            <person name="Oren A."/>
            <person name="Chaudhuri R.R."/>
            <person name="La Ragione R."/>
            <person name="Hildebrand F."/>
            <person name="Pallen M.J."/>
        </authorList>
    </citation>
    <scope>NUCLEOTIDE SEQUENCE</scope>
    <source>
        <strain evidence="4">ChiW19-6364</strain>
    </source>
</reference>
<gene>
    <name evidence="4" type="ORF">H9913_13425</name>
</gene>
<dbReference type="Pfam" id="PF23357">
    <property type="entry name" value="DUF7088"/>
    <property type="match status" value="1"/>
</dbReference>
<evidence type="ECO:0000259" key="2">
    <source>
        <dbReference type="Pfam" id="PF09822"/>
    </source>
</evidence>
<feature type="transmembrane region" description="Helical" evidence="1">
    <location>
        <begin position="42"/>
        <end position="63"/>
    </location>
</feature>
<name>A0A9D2U4K4_9FIRM</name>
<dbReference type="Proteomes" id="UP000823850">
    <property type="component" value="Unassembled WGS sequence"/>
</dbReference>
<dbReference type="InterPro" id="IPR019196">
    <property type="entry name" value="ABC_transp_unknown"/>
</dbReference>
<feature type="domain" description="DUF7088" evidence="3">
    <location>
        <begin position="78"/>
        <end position="161"/>
    </location>
</feature>
<proteinExistence type="predicted"/>
<keyword evidence="1" id="KW-1133">Transmembrane helix</keyword>
<keyword evidence="1" id="KW-0812">Transmembrane</keyword>
<dbReference type="Pfam" id="PF09822">
    <property type="entry name" value="ABC_transp_aux"/>
    <property type="match status" value="1"/>
</dbReference>
<feature type="domain" description="ABC-type uncharacterised transport system" evidence="2">
    <location>
        <begin position="212"/>
        <end position="429"/>
    </location>
</feature>
<dbReference type="EMBL" id="DWUX01000228">
    <property type="protein sequence ID" value="HJD41011.1"/>
    <property type="molecule type" value="Genomic_DNA"/>
</dbReference>
<sequence>MKNSKGKFSIKKLSPKKRINIKNIINNIKEKRTQNKKILRHGSYSIGITAVVVAIVVVLNLVVQELPSNIREIDLSSEKLYTIGDQTKDVLDNLDKDVELYLIAQEGTENSDIQRLLERYEDRSSHIKVEQKDPAVYPTFTQQYTSDSVNNNSVIVVCGDKSRVVNYSDMYETSINYQTYTQETTAFDGEGQITSAINYVISEDMPILYTLEGHDEVSMGTAMTETIQKANIEIQSLNLLTQESVPDDAACLLIFSPSKDLSEDEANKVIDYLEKGGKALILSDYTEEDMPNFQSVLENYGVQTVDGIVMEGDTNHYISQNPYYLLPNIESGDVTSGLSSGSRYVLMALAQGIQKMDNIRDSLNIESILTTSDSAYSKTDLENMQTMEKESGDIDGPFDLGVSITEDLGGDTETKIVYFATSTIFDDTIDSYVSGANYELLFSALSWLCQTDEDSNTSAISIPSKSLDTSSLTISAADVSFWSIFVTAVIPVCILLAGFGIWMKRRKQ</sequence>
<accession>A0A9D2U4K4</accession>
<evidence type="ECO:0000259" key="3">
    <source>
        <dbReference type="Pfam" id="PF23357"/>
    </source>
</evidence>